<dbReference type="InterPro" id="IPR002495">
    <property type="entry name" value="Glyco_trans_8"/>
</dbReference>
<organism evidence="1 2">
    <name type="scientific">Ruixingdingia sedimenti</name>
    <dbReference type="NCBI Taxonomy" id="3073604"/>
    <lineage>
        <taxon>Bacteria</taxon>
        <taxon>Pseudomonadati</taxon>
        <taxon>Pseudomonadota</taxon>
        <taxon>Alphaproteobacteria</taxon>
        <taxon>Rhodobacterales</taxon>
        <taxon>Paracoccaceae</taxon>
        <taxon>Ruixingdingia</taxon>
    </lineage>
</organism>
<dbReference type="SUPFAM" id="SSF53448">
    <property type="entry name" value="Nucleotide-diphospho-sugar transferases"/>
    <property type="match status" value="1"/>
</dbReference>
<dbReference type="Proteomes" id="UP001247754">
    <property type="component" value="Unassembled WGS sequence"/>
</dbReference>
<comment type="caution">
    <text evidence="1">The sequence shown here is derived from an EMBL/GenBank/DDBJ whole genome shotgun (WGS) entry which is preliminary data.</text>
</comment>
<protein>
    <recommendedName>
        <fullName evidence="3">Glycosyl transferase family 8</fullName>
    </recommendedName>
</protein>
<reference evidence="1 2" key="1">
    <citation type="submission" date="2023-09" db="EMBL/GenBank/DDBJ databases">
        <title>Xinfangfangia sedmenti sp. nov., isolated the sedment.</title>
        <authorList>
            <person name="Xu L."/>
        </authorList>
    </citation>
    <scope>NUCLEOTIDE SEQUENCE [LARGE SCALE GENOMIC DNA]</scope>
    <source>
        <strain evidence="1 2">LG-4</strain>
    </source>
</reference>
<sequence>MKITIVTGCDANYYPLLQELIASIRQFPESSGVDICIIDAGLSREQVGALSGSAARIVSPEWPAAIPTERTKGKDYLKACVCRPFIPEIFPGYDMYVWLDADTWVQRWSAIEMFIEAAKKGDRISLTSSADRAYTKPVRISWLGNWPIKVKNFYSSNGRKPFGNSYAKAMVEQYVLSAGCFALAADAPHWKPWQKLVIEAATKGKLFPAEQLALGKLVHLEGYRAELLPAYAHWLCVCKPRWDAEQNLFVEPFMPHEPLGVLHLSGVDELRADRTVTTPLETVTGDKVNLNYRFAGFDGGRLGRATPERA</sequence>
<keyword evidence="2" id="KW-1185">Reference proteome</keyword>
<dbReference type="EMBL" id="JAVKPH010000046">
    <property type="protein sequence ID" value="MDR5655109.1"/>
    <property type="molecule type" value="Genomic_DNA"/>
</dbReference>
<gene>
    <name evidence="1" type="ORF">RGD00_21085</name>
</gene>
<evidence type="ECO:0008006" key="3">
    <source>
        <dbReference type="Google" id="ProtNLM"/>
    </source>
</evidence>
<name>A0ABU1FE29_9RHOB</name>
<proteinExistence type="predicted"/>
<evidence type="ECO:0000313" key="1">
    <source>
        <dbReference type="EMBL" id="MDR5655109.1"/>
    </source>
</evidence>
<evidence type="ECO:0000313" key="2">
    <source>
        <dbReference type="Proteomes" id="UP001247754"/>
    </source>
</evidence>
<dbReference type="InterPro" id="IPR029044">
    <property type="entry name" value="Nucleotide-diphossugar_trans"/>
</dbReference>
<dbReference type="Gene3D" id="3.90.550.10">
    <property type="entry name" value="Spore Coat Polysaccharide Biosynthesis Protein SpsA, Chain A"/>
    <property type="match status" value="1"/>
</dbReference>
<dbReference type="RefSeq" id="WP_310459219.1">
    <property type="nucleotide sequence ID" value="NZ_JAVKPH010000046.1"/>
</dbReference>
<accession>A0ABU1FE29</accession>
<dbReference type="Pfam" id="PF01501">
    <property type="entry name" value="Glyco_transf_8"/>
    <property type="match status" value="1"/>
</dbReference>